<keyword evidence="1" id="KW-0472">Membrane</keyword>
<proteinExistence type="predicted"/>
<dbReference type="EMBL" id="JAFNEN010000095">
    <property type="protein sequence ID" value="KAG8194990.1"/>
    <property type="molecule type" value="Genomic_DNA"/>
</dbReference>
<feature type="domain" description="DUF4773" evidence="3">
    <location>
        <begin position="35"/>
        <end position="148"/>
    </location>
</feature>
<evidence type="ECO:0000313" key="5">
    <source>
        <dbReference type="Proteomes" id="UP000827092"/>
    </source>
</evidence>
<dbReference type="Pfam" id="PF15998">
    <property type="entry name" value="DUF4773"/>
    <property type="match status" value="1"/>
</dbReference>
<keyword evidence="2" id="KW-0732">Signal</keyword>
<dbReference type="AlphaFoldDB" id="A0AAV6VGD7"/>
<dbReference type="InterPro" id="IPR031941">
    <property type="entry name" value="DUF4773"/>
</dbReference>
<evidence type="ECO:0000313" key="4">
    <source>
        <dbReference type="EMBL" id="KAG8194990.1"/>
    </source>
</evidence>
<feature type="signal peptide" evidence="2">
    <location>
        <begin position="1"/>
        <end position="22"/>
    </location>
</feature>
<comment type="caution">
    <text evidence="4">The sequence shown here is derived from an EMBL/GenBank/DDBJ whole genome shotgun (WGS) entry which is preliminary data.</text>
</comment>
<keyword evidence="1" id="KW-0812">Transmembrane</keyword>
<sequence>MTRLTLVAFSFVFALGFTVANAYPINKSLHPVDGCVCEKFSCGCCLYMDVPEIWLNNTACINFAYEPDVYGISFVVTLDDKALINETISARNPPPICFPVPYIEDLIDGCVHFTDLDISNSSFHGCVQLELRMWWVYVVAEVSLGCFDTLKLQKGLVGIQRLYPKGFERQKVVFSNLTVDDRYKYYVDPMKDVSPNENVTFSSVVNMEDNVNGIALHTADKGNSANALSVNAVFVLCLLIQILMTMKLA</sequence>
<dbReference type="PANTHER" id="PTHR36299">
    <property type="entry name" value="AGAP008005-PA"/>
    <property type="match status" value="1"/>
</dbReference>
<evidence type="ECO:0000256" key="2">
    <source>
        <dbReference type="SAM" id="SignalP"/>
    </source>
</evidence>
<organism evidence="4 5">
    <name type="scientific">Oedothorax gibbosus</name>
    <dbReference type="NCBI Taxonomy" id="931172"/>
    <lineage>
        <taxon>Eukaryota</taxon>
        <taxon>Metazoa</taxon>
        <taxon>Ecdysozoa</taxon>
        <taxon>Arthropoda</taxon>
        <taxon>Chelicerata</taxon>
        <taxon>Arachnida</taxon>
        <taxon>Araneae</taxon>
        <taxon>Araneomorphae</taxon>
        <taxon>Entelegynae</taxon>
        <taxon>Araneoidea</taxon>
        <taxon>Linyphiidae</taxon>
        <taxon>Erigoninae</taxon>
        <taxon>Oedothorax</taxon>
    </lineage>
</organism>
<reference evidence="4 5" key="1">
    <citation type="journal article" date="2022" name="Nat. Ecol. Evol.">
        <title>A masculinizing supergene underlies an exaggerated male reproductive morph in a spider.</title>
        <authorList>
            <person name="Hendrickx F."/>
            <person name="De Corte Z."/>
            <person name="Sonet G."/>
            <person name="Van Belleghem S.M."/>
            <person name="Kostlbacher S."/>
            <person name="Vangestel C."/>
        </authorList>
    </citation>
    <scope>NUCLEOTIDE SEQUENCE [LARGE SCALE GENOMIC DNA]</scope>
    <source>
        <strain evidence="4">W744_W776</strain>
    </source>
</reference>
<dbReference type="PANTHER" id="PTHR36299:SF2">
    <property type="entry name" value="DUF4773 DOMAIN-CONTAINING PROTEIN"/>
    <property type="match status" value="1"/>
</dbReference>
<feature type="transmembrane region" description="Helical" evidence="1">
    <location>
        <begin position="228"/>
        <end position="246"/>
    </location>
</feature>
<accession>A0AAV6VGD7</accession>
<keyword evidence="1" id="KW-1133">Transmembrane helix</keyword>
<name>A0AAV6VGD7_9ARAC</name>
<evidence type="ECO:0000259" key="3">
    <source>
        <dbReference type="Pfam" id="PF15998"/>
    </source>
</evidence>
<protein>
    <recommendedName>
        <fullName evidence="3">DUF4773 domain-containing protein</fullName>
    </recommendedName>
</protein>
<dbReference type="Proteomes" id="UP000827092">
    <property type="component" value="Unassembled WGS sequence"/>
</dbReference>
<evidence type="ECO:0000256" key="1">
    <source>
        <dbReference type="SAM" id="Phobius"/>
    </source>
</evidence>
<keyword evidence="5" id="KW-1185">Reference proteome</keyword>
<feature type="chain" id="PRO_5043451062" description="DUF4773 domain-containing protein" evidence="2">
    <location>
        <begin position="23"/>
        <end position="249"/>
    </location>
</feature>
<gene>
    <name evidence="4" type="ORF">JTE90_008168</name>
</gene>